<evidence type="ECO:0000256" key="3">
    <source>
        <dbReference type="ARBA" id="ARBA00019543"/>
    </source>
</evidence>
<organism evidence="10">
    <name type="scientific">Poxviridae sp</name>
    <dbReference type="NCBI Taxonomy" id="2717630"/>
    <lineage>
        <taxon>Viruses</taxon>
        <taxon>Varidnaviria</taxon>
        <taxon>Bamfordvirae</taxon>
        <taxon>Nucleocytoviricota</taxon>
        <taxon>Pokkesviricetes</taxon>
        <taxon>Chitovirales</taxon>
        <taxon>Poxviridae</taxon>
    </lineage>
</organism>
<dbReference type="GO" id="GO:0044423">
    <property type="term" value="C:virion component"/>
    <property type="evidence" value="ECO:0007669"/>
    <property type="project" value="UniProtKB-KW"/>
</dbReference>
<keyword evidence="4" id="KW-0806">Transcription termination</keyword>
<dbReference type="InterPro" id="IPR004974">
    <property type="entry name" value="Pox_Rap94"/>
</dbReference>
<evidence type="ECO:0000256" key="7">
    <source>
        <dbReference type="ARBA" id="ARBA00023163"/>
    </source>
</evidence>
<keyword evidence="6" id="KW-0805">Transcription regulation</keyword>
<proteinExistence type="inferred from homology"/>
<dbReference type="EMBL" id="MK542643">
    <property type="protein sequence ID" value="QIM40823.1"/>
    <property type="molecule type" value="Genomic_DNA"/>
</dbReference>
<dbReference type="GO" id="GO:0006353">
    <property type="term" value="P:DNA-templated transcription termination"/>
    <property type="evidence" value="ECO:0007669"/>
    <property type="project" value="UniProtKB-KW"/>
</dbReference>
<dbReference type="GO" id="GO:0003700">
    <property type="term" value="F:DNA-binding transcription factor activity"/>
    <property type="evidence" value="ECO:0007669"/>
    <property type="project" value="InterPro"/>
</dbReference>
<accession>A0A6G8HIX2</accession>
<protein>
    <recommendedName>
        <fullName evidence="3">RNA polymerase-associated transcription-specificity factor RAP94</fullName>
    </recommendedName>
    <alternativeName>
        <fullName evidence="8">Protein H4</fullName>
    </alternativeName>
    <alternativeName>
        <fullName evidence="9">RPO-associated protein of 94 kDa</fullName>
    </alternativeName>
</protein>
<sequence>MDSKEAVLIEIIPKIKQYLDDPNIDKKTYSDFISKYKTIFVANLYNVLTVTDEDIKLLYATIEQNPDADTQTLVSIFSYIGYKFEKNIRDDVSVSLSVGERITDDMVYSIYDLFFNNLDLFIRQRYVSILVNDDSSSDVAINYKQSQIVSSFDASNEPEVREIPFSMKDLLPYLAKNLEQLRFSKKYLEFAYLCRHIGIPISKRKFNVRYIYLYKVNDVKIPIVIRDYLDVKYVYLENTDKVYKNSFSEDKNNALEDWGKIIIPKLQNRYWYSYLFLSSYYLRDYFLDLVNVQDNIFKQLSKYEPIFVNLTFNWSSEIKLDEPLCIHQVKLQDVLKINIDYFTKINEFIKEFIYYEDGVAYCSICGMNIPVLNADAADVVKTNVIISTFNKSIFLSEPYSYFAHSQRFIFNIIMSFDTIMKTQTWIMKYNINRLILNFLISINTKRHEYEKRFQEEIKQGVFFLRLTANLFDIHVSATELFYSAKVMNLNYVVALVILFNSSADFILKFIEDKTKPIDDRILKNTISVIIYTFLFKTHIIEKGALKTIELLTNVYLEIMPDELMIHYSRLLIEINKLISIQRTTLPTFYDVENMSMSYPIKNVKFFPSRLTTTNKMKGFNSVMLYNTKPTQPMQIIKSNESLYDDFIKLVNSESKVLIRVYDTNAINLEIFPSHLKIEIERKKVNIPLSSLFITNVLKYYFSKVEMFVFNFGDPFPFESTLLNSEHVKFKVNGYNLLRTELLPNSDIFIYFSDSLNRRDLEFSFYLFLSSYVNVEKWINENSQKIKELYMINYNN</sequence>
<reference evidence="10" key="1">
    <citation type="journal article" date="2020" name="Vet Med Sci 0">
        <title>A novel poxvirus isolated from an Egyptian fruit bat in Israel.</title>
        <authorList>
            <person name="David D."/>
            <person name="Davidson I."/>
            <person name="Berkowitz A."/>
            <person name="Karniely S."/>
            <person name="Edery N."/>
            <person name="Bumbarov V."/>
            <person name="Laskar O."/>
            <person name="Elazari-Volcani R."/>
        </authorList>
    </citation>
    <scope>NUCLEOTIDE SEQUENCE</scope>
    <source>
        <strain evidence="10">1000-15</strain>
    </source>
</reference>
<dbReference type="Pfam" id="PF03294">
    <property type="entry name" value="Pox_Rap94"/>
    <property type="match status" value="1"/>
</dbReference>
<evidence type="ECO:0000256" key="4">
    <source>
        <dbReference type="ARBA" id="ARBA00022472"/>
    </source>
</evidence>
<name>A0A6G8HIX2_9POXV</name>
<evidence type="ECO:0000256" key="6">
    <source>
        <dbReference type="ARBA" id="ARBA00023015"/>
    </source>
</evidence>
<evidence type="ECO:0000256" key="1">
    <source>
        <dbReference type="ARBA" id="ARBA00004328"/>
    </source>
</evidence>
<evidence type="ECO:0000256" key="2">
    <source>
        <dbReference type="ARBA" id="ARBA00007680"/>
    </source>
</evidence>
<evidence type="ECO:0000256" key="5">
    <source>
        <dbReference type="ARBA" id="ARBA00022844"/>
    </source>
</evidence>
<evidence type="ECO:0000256" key="9">
    <source>
        <dbReference type="ARBA" id="ARBA00033422"/>
    </source>
</evidence>
<comment type="similarity">
    <text evidence="2">Belongs to the poxviridae protein RAP94 family.</text>
</comment>
<comment type="subcellular location">
    <subcellularLocation>
        <location evidence="1">Virion</location>
    </subcellularLocation>
</comment>
<keyword evidence="7" id="KW-0804">Transcription</keyword>
<keyword evidence="5" id="KW-0946">Virion</keyword>
<evidence type="ECO:0000313" key="10">
    <source>
        <dbReference type="EMBL" id="QIM40823.1"/>
    </source>
</evidence>
<evidence type="ECO:0000256" key="8">
    <source>
        <dbReference type="ARBA" id="ARBA00032150"/>
    </source>
</evidence>